<feature type="domain" description="ABC-2 type transporter transmembrane" evidence="7">
    <location>
        <begin position="27"/>
        <end position="371"/>
    </location>
</feature>
<feature type="transmembrane region" description="Helical" evidence="6">
    <location>
        <begin position="25"/>
        <end position="45"/>
    </location>
</feature>
<proteinExistence type="predicted"/>
<keyword evidence="4 6" id="KW-1133">Transmembrane helix</keyword>
<feature type="transmembrane region" description="Helical" evidence="6">
    <location>
        <begin position="241"/>
        <end position="260"/>
    </location>
</feature>
<gene>
    <name evidence="8" type="ORF">G0Q07_04090</name>
</gene>
<comment type="subcellular location">
    <subcellularLocation>
        <location evidence="1">Cell membrane</location>
        <topology evidence="1">Multi-pass membrane protein</topology>
    </subcellularLocation>
</comment>
<evidence type="ECO:0000256" key="1">
    <source>
        <dbReference type="ARBA" id="ARBA00004651"/>
    </source>
</evidence>
<evidence type="ECO:0000313" key="9">
    <source>
        <dbReference type="Proteomes" id="UP000474630"/>
    </source>
</evidence>
<dbReference type="EMBL" id="CP048409">
    <property type="protein sequence ID" value="QIA06965.1"/>
    <property type="molecule type" value="Genomic_DNA"/>
</dbReference>
<evidence type="ECO:0000259" key="7">
    <source>
        <dbReference type="Pfam" id="PF12698"/>
    </source>
</evidence>
<dbReference type="PANTHER" id="PTHR30294:SF47">
    <property type="entry name" value="INNER MEMBRANE TRANSPORT PERMEASE YHHJ"/>
    <property type="match status" value="1"/>
</dbReference>
<evidence type="ECO:0000313" key="8">
    <source>
        <dbReference type="EMBL" id="QIA06965.1"/>
    </source>
</evidence>
<name>A0A6C0RB23_9BACT</name>
<dbReference type="GO" id="GO:0005886">
    <property type="term" value="C:plasma membrane"/>
    <property type="evidence" value="ECO:0007669"/>
    <property type="project" value="UniProtKB-SubCell"/>
</dbReference>
<evidence type="ECO:0000256" key="5">
    <source>
        <dbReference type="ARBA" id="ARBA00023136"/>
    </source>
</evidence>
<feature type="transmembrane region" description="Helical" evidence="6">
    <location>
        <begin position="359"/>
        <end position="380"/>
    </location>
</feature>
<sequence>MDGKKRHPIFEVMVREARRIQQNPAYRFLLLIGPITGILLLFFIFQQGAAKRLPIALVDQDNSSLSVKVGNALNASPDVQIVTGSPDIFQAREWLKQGLVQAIVVLPNDLEKKVFQGVEAPVPVYINGTNVTVAGVVQRSVLTTLNTLSAGIQLKKLALNGNNAQKAMARVVPVIIQKHVLFNPYTNYAYFLNSAMMYFTLFLFAFMSSVYTFGNELKRGTGLSLLEAGNNSVRMAIVGKLFPYTVIYSGFAMLIAYLLYVVEGMPLNGSFVIIFCGQFITILAYQMLGLIFVALTKNLRLSLSVGSAYIMMGITFSGLTFPVEGMMPFVKALTAIFPFTWWEKLFISQSLRGAPIKEALPYLCYIILFMLSGMAAFNLYKKSLSDPKHWGKQ</sequence>
<protein>
    <submittedName>
        <fullName evidence="8">ABC transporter permease</fullName>
    </submittedName>
</protein>
<keyword evidence="3 6" id="KW-0812">Transmembrane</keyword>
<dbReference type="InterPro" id="IPR051449">
    <property type="entry name" value="ABC-2_transporter_component"/>
</dbReference>
<dbReference type="AlphaFoldDB" id="A0A6C0RB23"/>
<dbReference type="GO" id="GO:0140359">
    <property type="term" value="F:ABC-type transporter activity"/>
    <property type="evidence" value="ECO:0007669"/>
    <property type="project" value="InterPro"/>
</dbReference>
<accession>A0A6C0RB23</accession>
<dbReference type="RefSeq" id="WP_163344894.1">
    <property type="nucleotide sequence ID" value="NZ_CP048409.1"/>
</dbReference>
<reference evidence="8 9" key="1">
    <citation type="submission" date="2020-02" db="EMBL/GenBank/DDBJ databases">
        <title>Genome sequencing for Draconibacterium sp. strain M1.</title>
        <authorList>
            <person name="Park S.-J."/>
        </authorList>
    </citation>
    <scope>NUCLEOTIDE SEQUENCE [LARGE SCALE GENOMIC DNA]</scope>
    <source>
        <strain evidence="8 9">M1</strain>
    </source>
</reference>
<evidence type="ECO:0000256" key="4">
    <source>
        <dbReference type="ARBA" id="ARBA00022989"/>
    </source>
</evidence>
<keyword evidence="2" id="KW-1003">Cell membrane</keyword>
<evidence type="ECO:0000256" key="6">
    <source>
        <dbReference type="SAM" id="Phobius"/>
    </source>
</evidence>
<dbReference type="KEGG" id="drc:G0Q07_04090"/>
<keyword evidence="9" id="KW-1185">Reference proteome</keyword>
<dbReference type="PANTHER" id="PTHR30294">
    <property type="entry name" value="MEMBRANE COMPONENT OF ABC TRANSPORTER YHHJ-RELATED"/>
    <property type="match status" value="1"/>
</dbReference>
<feature type="transmembrane region" description="Helical" evidence="6">
    <location>
        <begin position="188"/>
        <end position="213"/>
    </location>
</feature>
<dbReference type="Proteomes" id="UP000474630">
    <property type="component" value="Chromosome"/>
</dbReference>
<dbReference type="InterPro" id="IPR013525">
    <property type="entry name" value="ABC2_TM"/>
</dbReference>
<organism evidence="8 9">
    <name type="scientific">Draconibacterium halophilum</name>
    <dbReference type="NCBI Taxonomy" id="2706887"/>
    <lineage>
        <taxon>Bacteria</taxon>
        <taxon>Pseudomonadati</taxon>
        <taxon>Bacteroidota</taxon>
        <taxon>Bacteroidia</taxon>
        <taxon>Marinilabiliales</taxon>
        <taxon>Prolixibacteraceae</taxon>
        <taxon>Draconibacterium</taxon>
    </lineage>
</organism>
<dbReference type="Pfam" id="PF12698">
    <property type="entry name" value="ABC2_membrane_3"/>
    <property type="match status" value="1"/>
</dbReference>
<evidence type="ECO:0000256" key="3">
    <source>
        <dbReference type="ARBA" id="ARBA00022692"/>
    </source>
</evidence>
<feature type="transmembrane region" description="Helical" evidence="6">
    <location>
        <begin position="301"/>
        <end position="323"/>
    </location>
</feature>
<feature type="transmembrane region" description="Helical" evidence="6">
    <location>
        <begin position="272"/>
        <end position="294"/>
    </location>
</feature>
<keyword evidence="5 6" id="KW-0472">Membrane</keyword>
<dbReference type="Gene3D" id="3.40.1710.10">
    <property type="entry name" value="abc type-2 transporter like domain"/>
    <property type="match status" value="1"/>
</dbReference>
<evidence type="ECO:0000256" key="2">
    <source>
        <dbReference type="ARBA" id="ARBA00022475"/>
    </source>
</evidence>